<keyword evidence="5" id="KW-0326">Glycosidase</keyword>
<dbReference type="InterPro" id="IPR025453">
    <property type="entry name" value="DUF4309"/>
</dbReference>
<evidence type="ECO:0000313" key="7">
    <source>
        <dbReference type="EMBL" id="SET71335.1"/>
    </source>
</evidence>
<evidence type="ECO:0000256" key="3">
    <source>
        <dbReference type="ARBA" id="ARBA00012663"/>
    </source>
</evidence>
<dbReference type="InterPro" id="IPR017853">
    <property type="entry name" value="GH"/>
</dbReference>
<protein>
    <recommendedName>
        <fullName evidence="3">beta-N-acetylhexosaminidase</fullName>
        <ecNumber evidence="3">3.2.1.52</ecNumber>
    </recommendedName>
</protein>
<evidence type="ECO:0000259" key="6">
    <source>
        <dbReference type="Pfam" id="PF00933"/>
    </source>
</evidence>
<evidence type="ECO:0000313" key="8">
    <source>
        <dbReference type="Proteomes" id="UP000199095"/>
    </source>
</evidence>
<keyword evidence="4" id="KW-0378">Hydrolase</keyword>
<comment type="similarity">
    <text evidence="2">Belongs to the glycosyl hydrolase 3 family.</text>
</comment>
<evidence type="ECO:0000256" key="5">
    <source>
        <dbReference type="ARBA" id="ARBA00023295"/>
    </source>
</evidence>
<dbReference type="InterPro" id="IPR036962">
    <property type="entry name" value="Glyco_hydro_3_N_sf"/>
</dbReference>
<dbReference type="STRING" id="237682.SAMN05421676_10741"/>
<dbReference type="GO" id="GO:0005975">
    <property type="term" value="P:carbohydrate metabolic process"/>
    <property type="evidence" value="ECO:0007669"/>
    <property type="project" value="InterPro"/>
</dbReference>
<keyword evidence="8" id="KW-1185">Reference proteome</keyword>
<evidence type="ECO:0000256" key="2">
    <source>
        <dbReference type="ARBA" id="ARBA00005336"/>
    </source>
</evidence>
<dbReference type="GO" id="GO:0004563">
    <property type="term" value="F:beta-N-acetylhexosaminidase activity"/>
    <property type="evidence" value="ECO:0007669"/>
    <property type="project" value="UniProtKB-EC"/>
</dbReference>
<dbReference type="NCBIfam" id="NF003740">
    <property type="entry name" value="PRK05337.1"/>
    <property type="match status" value="1"/>
</dbReference>
<organism evidence="7 8">
    <name type="scientific">Salinibacillus kushneri</name>
    <dbReference type="NCBI Taxonomy" id="237682"/>
    <lineage>
        <taxon>Bacteria</taxon>
        <taxon>Bacillati</taxon>
        <taxon>Bacillota</taxon>
        <taxon>Bacilli</taxon>
        <taxon>Bacillales</taxon>
        <taxon>Bacillaceae</taxon>
        <taxon>Salinibacillus</taxon>
    </lineage>
</organism>
<dbReference type="PANTHER" id="PTHR30480:SF13">
    <property type="entry name" value="BETA-HEXOSAMINIDASE"/>
    <property type="match status" value="1"/>
</dbReference>
<dbReference type="AlphaFoldDB" id="A0A1I0GK62"/>
<proteinExistence type="inferred from homology"/>
<dbReference type="EMBL" id="FOHJ01000007">
    <property type="protein sequence ID" value="SET71335.1"/>
    <property type="molecule type" value="Genomic_DNA"/>
</dbReference>
<dbReference type="RefSeq" id="WP_093135579.1">
    <property type="nucleotide sequence ID" value="NZ_FOHJ01000007.1"/>
</dbReference>
<sequence length="566" mass="62795">MKKTLFYTGVVLVFLFILGAFLLNHTLLYDNADNANETNNANDASEIEDDFDDKEEPMDNSSIELVDEVFQCAIEGRVPGESVIAGKSNIGEIKSEWGEPLNSITAGDGVYIDYEDTNFGYTKNTVFDVRSFHNDLQEIKLEDIKQEKGNPDEERYYEDEQVDQIILVYNVSENYQLKWILPLPTDANPNPAVHHISVYTDVANIEMDAPSLVESMSLDEKIGQMIMAGIEGTTTNPETIKLIEDYKVGGVIFFSENLTSVGQSLDLVNGLKRTNASNKVPLFLSVDQEGGRVERLPGIEGLPTNQEISQRENPKLSYQIGKILGQELKAFGMNLNFAPVMDVNSNPNNPVIGDRSFSNDPSLVSKLGVQTIKGMADENVISVIKHFPGHGDTSVDSHLELPKIDKSVRELQQMELIPFTNAINEGADMVMVAHILFPQLDEEYPSSMSKPIITDVLRNELNFDGVVITDDMVMDAIDGHYHTGNAAVKSVKAGSDIILVSRGYDKIVETFEAMKQAVTVGEIGEERINESVNRIIALKQKYGLNDKEVAYQDIAELNESIKKIAN</sequence>
<dbReference type="InterPro" id="IPR050226">
    <property type="entry name" value="NagZ_Beta-hexosaminidase"/>
</dbReference>
<dbReference type="Gene3D" id="3.20.20.300">
    <property type="entry name" value="Glycoside hydrolase, family 3, N-terminal domain"/>
    <property type="match status" value="1"/>
</dbReference>
<dbReference type="GO" id="GO:0009254">
    <property type="term" value="P:peptidoglycan turnover"/>
    <property type="evidence" value="ECO:0007669"/>
    <property type="project" value="TreeGrafter"/>
</dbReference>
<dbReference type="Proteomes" id="UP000199095">
    <property type="component" value="Unassembled WGS sequence"/>
</dbReference>
<evidence type="ECO:0000256" key="4">
    <source>
        <dbReference type="ARBA" id="ARBA00022801"/>
    </source>
</evidence>
<dbReference type="Pfam" id="PF14172">
    <property type="entry name" value="DUF4309"/>
    <property type="match status" value="1"/>
</dbReference>
<accession>A0A1I0GK62</accession>
<dbReference type="SUPFAM" id="SSF51445">
    <property type="entry name" value="(Trans)glycosidases"/>
    <property type="match status" value="1"/>
</dbReference>
<dbReference type="PANTHER" id="PTHR30480">
    <property type="entry name" value="BETA-HEXOSAMINIDASE-RELATED"/>
    <property type="match status" value="1"/>
</dbReference>
<dbReference type="OrthoDB" id="9805821at2"/>
<feature type="domain" description="Glycoside hydrolase family 3 N-terminal" evidence="6">
    <location>
        <begin position="218"/>
        <end position="537"/>
    </location>
</feature>
<gene>
    <name evidence="7" type="ORF">SAMN05421676_10741</name>
</gene>
<dbReference type="InterPro" id="IPR001764">
    <property type="entry name" value="Glyco_hydro_3_N"/>
</dbReference>
<evidence type="ECO:0000256" key="1">
    <source>
        <dbReference type="ARBA" id="ARBA00001231"/>
    </source>
</evidence>
<dbReference type="EC" id="3.2.1.52" evidence="3"/>
<reference evidence="8" key="1">
    <citation type="submission" date="2016-10" db="EMBL/GenBank/DDBJ databases">
        <authorList>
            <person name="Varghese N."/>
            <person name="Submissions S."/>
        </authorList>
    </citation>
    <scope>NUCLEOTIDE SEQUENCE [LARGE SCALE GENOMIC DNA]</scope>
    <source>
        <strain evidence="8">CGMCC 1.3566</strain>
    </source>
</reference>
<comment type="catalytic activity">
    <reaction evidence="1">
        <text>Hydrolysis of terminal non-reducing N-acetyl-D-hexosamine residues in N-acetyl-beta-D-hexosaminides.</text>
        <dbReference type="EC" id="3.2.1.52"/>
    </reaction>
</comment>
<name>A0A1I0GK62_9BACI</name>
<dbReference type="Pfam" id="PF00933">
    <property type="entry name" value="Glyco_hydro_3"/>
    <property type="match status" value="1"/>
</dbReference>